<dbReference type="InterPro" id="IPR027643">
    <property type="entry name" value="Formin-like_plant"/>
</dbReference>
<protein>
    <recommendedName>
        <fullName evidence="2">Formin-like protein</fullName>
    </recommendedName>
</protein>
<dbReference type="AlphaFoldDB" id="A0AAP0E1G0"/>
<dbReference type="PANTHER" id="PTHR23213">
    <property type="entry name" value="FORMIN-RELATED"/>
    <property type="match status" value="1"/>
</dbReference>
<feature type="domain" description="FH2" evidence="6">
    <location>
        <begin position="402"/>
        <end position="835"/>
    </location>
</feature>
<gene>
    <name evidence="7" type="ORF">Sjap_025351</name>
</gene>
<organism evidence="7 8">
    <name type="scientific">Stephania japonica</name>
    <dbReference type="NCBI Taxonomy" id="461633"/>
    <lineage>
        <taxon>Eukaryota</taxon>
        <taxon>Viridiplantae</taxon>
        <taxon>Streptophyta</taxon>
        <taxon>Embryophyta</taxon>
        <taxon>Tracheophyta</taxon>
        <taxon>Spermatophyta</taxon>
        <taxon>Magnoliopsida</taxon>
        <taxon>Ranunculales</taxon>
        <taxon>Menispermaceae</taxon>
        <taxon>Menispermoideae</taxon>
        <taxon>Cissampelideae</taxon>
        <taxon>Stephania</taxon>
    </lineage>
</organism>
<dbReference type="PROSITE" id="PS51444">
    <property type="entry name" value="FH2"/>
    <property type="match status" value="1"/>
</dbReference>
<dbReference type="GO" id="GO:0045010">
    <property type="term" value="P:actin nucleation"/>
    <property type="evidence" value="ECO:0007669"/>
    <property type="project" value="InterPro"/>
</dbReference>
<keyword evidence="3" id="KW-0175">Coiled coil</keyword>
<dbReference type="SMART" id="SM00498">
    <property type="entry name" value="FH2"/>
    <property type="match status" value="1"/>
</dbReference>
<keyword evidence="5" id="KW-0472">Membrane</keyword>
<sequence>MDVRRVSYAIVFVLLLCALAAGNSFGRKRMEKLDLFIKDEEKDQKWKSCRLDSVSLRDTFKGLDCHFLDGTPFRSKEMYSTIQSMTMENLEESISLLSPLMKRTLLECLRKNHIQLIALGKEEYCRIRYIKYLESYISWPRTPKQCLQEKSVEPPTPQRPARDYGYDNSEETLIAPIIRSDSDSLKRRSVAEESSKKESSSSKKKKTKDKMEKEAKKNKKKKKKHEDDMPSAASIGAMAAGLFTFLALLLCCCCKCTKRNSFGYSQKDHRPLLGISLSDYSLDSSLKSSFNSKKFGSLSFSNHSDENGNAIPPLPLPPGLKPPPGKVLAAPPPEPPPPPPPPPAPPPPPPMPSKTKPAAPAPPPLGPPPPPKGVPAPPRPLKPNSKLPKAPPGPKRPGNSQNADGEASQTKLKPFFWDKVLANPDQSMVWHDISSGSFQFNEEMIENLFGYAAVEKNKTVQKKDSSFKDHVPQFIQIIEPKKAQNLAILLRALNVTTGEVCDALHEGSELPSELLQTLLKMAPTVDEELKLRLYNGELSDLGPAERFLKVLVDIPCAYKRMESLLFKVSLQEEISNLKESLITLEAACDELKNSRLFLKLLEAVLKTGNRMNKGTYRGDAQAFRLDTLLKLSDVKGTDGKTTLLHFVVQEIIRSEGVRAARALKECDSFSSVRSEDLSEDYSSDADMDYRSLGLQVVSHLGTDLENVRKASLLDVDVITNTVAKLGHALVKTRDFVNAEMEGCVDEDREFYRTIKAFVEKAEVDVTWLLQEEKRIFALLKNTFDYFHGSAGKEEGVRLFVIVRDFLIILDKVCKEVEKSTKIARTSRNKESVPPTDNRLQKSSSDSLSASARELRERLFPAIKDQRMDDSSSDDDSLSP</sequence>
<evidence type="ECO:0000256" key="5">
    <source>
        <dbReference type="SAM" id="Phobius"/>
    </source>
</evidence>
<evidence type="ECO:0000313" key="7">
    <source>
        <dbReference type="EMBL" id="KAK9084940.1"/>
    </source>
</evidence>
<name>A0AAP0E1G0_9MAGN</name>
<evidence type="ECO:0000256" key="2">
    <source>
        <dbReference type="RuleBase" id="RU361260"/>
    </source>
</evidence>
<evidence type="ECO:0000256" key="1">
    <source>
        <dbReference type="ARBA" id="ARBA00025793"/>
    </source>
</evidence>
<dbReference type="Gene3D" id="1.20.58.2220">
    <property type="entry name" value="Formin, FH2 domain"/>
    <property type="match status" value="1"/>
</dbReference>
<feature type="coiled-coil region" evidence="3">
    <location>
        <begin position="567"/>
        <end position="594"/>
    </location>
</feature>
<feature type="compositionally biased region" description="Pro residues" evidence="4">
    <location>
        <begin position="312"/>
        <end position="352"/>
    </location>
</feature>
<proteinExistence type="inferred from homology"/>
<dbReference type="SUPFAM" id="SSF101447">
    <property type="entry name" value="Formin homology 2 domain (FH2 domain)"/>
    <property type="match status" value="1"/>
</dbReference>
<feature type="region of interest" description="Disordered" evidence="4">
    <location>
        <begin position="306"/>
        <end position="408"/>
    </location>
</feature>
<dbReference type="InterPro" id="IPR042201">
    <property type="entry name" value="FH2_Formin_sf"/>
</dbReference>
<evidence type="ECO:0000256" key="4">
    <source>
        <dbReference type="SAM" id="MobiDB-lite"/>
    </source>
</evidence>
<dbReference type="PANTHER" id="PTHR23213:SF269">
    <property type="entry name" value="FORMIN-LIKE PROTEIN 5"/>
    <property type="match status" value="1"/>
</dbReference>
<feature type="region of interest" description="Disordered" evidence="4">
    <location>
        <begin position="823"/>
        <end position="879"/>
    </location>
</feature>
<feature type="compositionally biased region" description="Acidic residues" evidence="4">
    <location>
        <begin position="870"/>
        <end position="879"/>
    </location>
</feature>
<dbReference type="Pfam" id="PF02181">
    <property type="entry name" value="FH2"/>
    <property type="match status" value="1"/>
</dbReference>
<feature type="transmembrane region" description="Helical" evidence="5">
    <location>
        <begin position="6"/>
        <end position="26"/>
    </location>
</feature>
<feature type="compositionally biased region" description="Basic and acidic residues" evidence="4">
    <location>
        <begin position="184"/>
        <end position="201"/>
    </location>
</feature>
<dbReference type="Proteomes" id="UP001417504">
    <property type="component" value="Unassembled WGS sequence"/>
</dbReference>
<feature type="compositionally biased region" description="Low complexity" evidence="4">
    <location>
        <begin position="842"/>
        <end position="851"/>
    </location>
</feature>
<comment type="similarity">
    <text evidence="1">Belongs to the formin-like family. Class-I subfamily.</text>
</comment>
<keyword evidence="5" id="KW-0812">Transmembrane</keyword>
<accession>A0AAP0E1G0</accession>
<keyword evidence="8" id="KW-1185">Reference proteome</keyword>
<evidence type="ECO:0000259" key="6">
    <source>
        <dbReference type="PROSITE" id="PS51444"/>
    </source>
</evidence>
<feature type="compositionally biased region" description="Polar residues" evidence="4">
    <location>
        <begin position="398"/>
        <end position="408"/>
    </location>
</feature>
<comment type="caution">
    <text evidence="7">The sequence shown here is derived from an EMBL/GenBank/DDBJ whole genome shotgun (WGS) entry which is preliminary data.</text>
</comment>
<feature type="compositionally biased region" description="Pro residues" evidence="4">
    <location>
        <begin position="359"/>
        <end position="381"/>
    </location>
</feature>
<reference evidence="7 8" key="1">
    <citation type="submission" date="2024-01" db="EMBL/GenBank/DDBJ databases">
        <title>Genome assemblies of Stephania.</title>
        <authorList>
            <person name="Yang L."/>
        </authorList>
    </citation>
    <scope>NUCLEOTIDE SEQUENCE [LARGE SCALE GENOMIC DNA]</scope>
    <source>
        <strain evidence="7">QJT</strain>
        <tissue evidence="7">Leaf</tissue>
    </source>
</reference>
<dbReference type="GO" id="GO:0051015">
    <property type="term" value="F:actin filament binding"/>
    <property type="evidence" value="ECO:0007669"/>
    <property type="project" value="InterPro"/>
</dbReference>
<feature type="region of interest" description="Disordered" evidence="4">
    <location>
        <begin position="184"/>
        <end position="230"/>
    </location>
</feature>
<keyword evidence="5" id="KW-1133">Transmembrane helix</keyword>
<evidence type="ECO:0000256" key="3">
    <source>
        <dbReference type="SAM" id="Coils"/>
    </source>
</evidence>
<evidence type="ECO:0000313" key="8">
    <source>
        <dbReference type="Proteomes" id="UP001417504"/>
    </source>
</evidence>
<dbReference type="EMBL" id="JBBNAE010000011">
    <property type="protein sequence ID" value="KAK9084940.1"/>
    <property type="molecule type" value="Genomic_DNA"/>
</dbReference>
<feature type="region of interest" description="Disordered" evidence="4">
    <location>
        <begin position="146"/>
        <end position="166"/>
    </location>
</feature>
<dbReference type="InterPro" id="IPR015425">
    <property type="entry name" value="FH2_Formin"/>
</dbReference>
<feature type="compositionally biased region" description="Basic and acidic residues" evidence="4">
    <location>
        <begin position="852"/>
        <end position="869"/>
    </location>
</feature>